<dbReference type="AlphaFoldDB" id="A0A382E0L4"/>
<keyword evidence="1" id="KW-0812">Transmembrane</keyword>
<feature type="transmembrane region" description="Helical" evidence="1">
    <location>
        <begin position="363"/>
        <end position="382"/>
    </location>
</feature>
<proteinExistence type="predicted"/>
<evidence type="ECO:0000313" key="2">
    <source>
        <dbReference type="EMBL" id="SVB44198.1"/>
    </source>
</evidence>
<feature type="transmembrane region" description="Helical" evidence="1">
    <location>
        <begin position="440"/>
        <end position="459"/>
    </location>
</feature>
<feature type="transmembrane region" description="Helical" evidence="1">
    <location>
        <begin position="388"/>
        <end position="407"/>
    </location>
</feature>
<dbReference type="PANTHER" id="PTHR30092">
    <property type="entry name" value="INNER MEMBRANE PROTEIN CRED"/>
    <property type="match status" value="1"/>
</dbReference>
<dbReference type="PIRSF" id="PIRSF004548">
    <property type="entry name" value="CreD"/>
    <property type="match status" value="1"/>
</dbReference>
<keyword evidence="1" id="KW-1133">Transmembrane helix</keyword>
<dbReference type="NCBIfam" id="NF008712">
    <property type="entry name" value="PRK11715.1-1"/>
    <property type="match status" value="1"/>
</dbReference>
<name>A0A382E0L4_9ZZZZ</name>
<protein>
    <recommendedName>
        <fullName evidence="3">Inner membrane protein CreD</fullName>
    </recommendedName>
</protein>
<dbReference type="EMBL" id="UINC01042065">
    <property type="protein sequence ID" value="SVB44198.1"/>
    <property type="molecule type" value="Genomic_DNA"/>
</dbReference>
<organism evidence="2">
    <name type="scientific">marine metagenome</name>
    <dbReference type="NCBI Taxonomy" id="408172"/>
    <lineage>
        <taxon>unclassified sequences</taxon>
        <taxon>metagenomes</taxon>
        <taxon>ecological metagenomes</taxon>
    </lineage>
</organism>
<dbReference type="InterPro" id="IPR010364">
    <property type="entry name" value="Uncharacterised_IM_CreD"/>
</dbReference>
<dbReference type="GO" id="GO:0005886">
    <property type="term" value="C:plasma membrane"/>
    <property type="evidence" value="ECO:0007669"/>
    <property type="project" value="TreeGrafter"/>
</dbReference>
<feature type="transmembrane region" description="Helical" evidence="1">
    <location>
        <begin position="20"/>
        <end position="39"/>
    </location>
</feature>
<evidence type="ECO:0008006" key="3">
    <source>
        <dbReference type="Google" id="ProtNLM"/>
    </source>
</evidence>
<evidence type="ECO:0000256" key="1">
    <source>
        <dbReference type="SAM" id="Phobius"/>
    </source>
</evidence>
<gene>
    <name evidence="2" type="ORF">METZ01_LOCUS197052</name>
</gene>
<feature type="transmembrane region" description="Helical" evidence="1">
    <location>
        <begin position="414"/>
        <end position="434"/>
    </location>
</feature>
<keyword evidence="1" id="KW-0472">Membrane</keyword>
<reference evidence="2" key="1">
    <citation type="submission" date="2018-05" db="EMBL/GenBank/DDBJ databases">
        <authorList>
            <person name="Lanie J.A."/>
            <person name="Ng W.-L."/>
            <person name="Kazmierczak K.M."/>
            <person name="Andrzejewski T.M."/>
            <person name="Davidsen T.M."/>
            <person name="Wayne K.J."/>
            <person name="Tettelin H."/>
            <person name="Glass J.I."/>
            <person name="Rusch D."/>
            <person name="Podicherti R."/>
            <person name="Tsui H.-C.T."/>
            <person name="Winkler M.E."/>
        </authorList>
    </citation>
    <scope>NUCLEOTIDE SEQUENCE</scope>
</reference>
<dbReference type="Pfam" id="PF06123">
    <property type="entry name" value="CreD"/>
    <property type="match status" value="1"/>
</dbReference>
<sequence length="480" mass="53066">MSPPPRISSLRNSLTFKLFVIAFLVGGLLILTIPLLFIIDEREDRREGVTQEISAKWGLDQTVIGPILTVPYTVTVTTGSNHQRKTVRETRYLHLLPETLEVNGSVTPETRHRGIYEAVVYKSILRLTGSFSAPDWEVAKVAEDEIQKDKAWLTIGIPDARGIREPTTITFGGRELKPMPGLPTQDVITSGIKAKVDLSDANESREFSIELRLDGSSSLAFSPIGKTTTVSVESSWPAPSFDGAFLPLEKEIGEKGFSASWKVLHLNRPIPQAWTGSAPENSGHDAWDGNSYDGFRDNDVSIFSFAGPENVLGGFAFGVRFYLPTDVYQKTSRMAKYAILFLCFAFAAFFFTEILQKARVHPIQYLLVGFAILVFYLLLLSLSEHFGFDVAYGISTAGVIILIAGYAQAILRSMRLGCTVGAVLVILYGYLYVILQLESYALLMGSLGLFGTLAAAMYFTRRIDWYAVRLNGERPPADDT</sequence>
<feature type="transmembrane region" description="Helical" evidence="1">
    <location>
        <begin position="300"/>
        <end position="322"/>
    </location>
</feature>
<feature type="transmembrane region" description="Helical" evidence="1">
    <location>
        <begin position="334"/>
        <end position="351"/>
    </location>
</feature>
<accession>A0A382E0L4</accession>
<dbReference type="PANTHER" id="PTHR30092:SF0">
    <property type="entry name" value="INNER MEMBRANE PROTEIN CRED"/>
    <property type="match status" value="1"/>
</dbReference>